<dbReference type="InterPro" id="IPR000477">
    <property type="entry name" value="RT_dom"/>
</dbReference>
<dbReference type="EMBL" id="VTEQ01000006">
    <property type="protein sequence ID" value="TYS51630.1"/>
    <property type="molecule type" value="Genomic_DNA"/>
</dbReference>
<name>A0A5D4RL00_9BACI</name>
<keyword evidence="2" id="KW-0548">Nucleotidyltransferase</keyword>
<evidence type="ECO:0000259" key="1">
    <source>
        <dbReference type="PROSITE" id="PS50878"/>
    </source>
</evidence>
<evidence type="ECO:0000313" key="2">
    <source>
        <dbReference type="EMBL" id="TYS51630.1"/>
    </source>
</evidence>
<gene>
    <name evidence="2" type="ORF">FZC83_18565</name>
</gene>
<dbReference type="PROSITE" id="PS50878">
    <property type="entry name" value="RT_POL"/>
    <property type="match status" value="1"/>
</dbReference>
<dbReference type="Proteomes" id="UP000322997">
    <property type="component" value="Unassembled WGS sequence"/>
</dbReference>
<keyword evidence="2" id="KW-0808">Transferase</keyword>
<comment type="caution">
    <text evidence="2">The sequence shown here is derived from an EMBL/GenBank/DDBJ whole genome shotgun (WGS) entry which is preliminary data.</text>
</comment>
<organism evidence="2 3">
    <name type="scientific">Rossellomorea marisflavi</name>
    <dbReference type="NCBI Taxonomy" id="189381"/>
    <lineage>
        <taxon>Bacteria</taxon>
        <taxon>Bacillati</taxon>
        <taxon>Bacillota</taxon>
        <taxon>Bacilli</taxon>
        <taxon>Bacillales</taxon>
        <taxon>Bacillaceae</taxon>
        <taxon>Rossellomorea</taxon>
    </lineage>
</organism>
<sequence length="443" mass="53016">MNFDKYRTKNYKHFDNKISFENAIDRISNPCWVKEHGFYPFVHFSIKIHKYNNEMKGKEKPKPKERKIFYASHIDSFIYKYYGDLLNDMYNNVAVKRGIDSVATAYRKNNDGKCNIHFAKEVIDYIKSNKQAFIYVADFKSFFDELDHQYLKNQLQTVLEKETLPDDYYAVFKNITKYSWVEKTKIDELLKKKYKNRDKRKKLSRLLDEKDFRRFRKANKQNVEYNKNNYGIPQGAGLSSVCSNIYLLDFDEKLNNYVESCGGLYRRYCDDLIIVIPFEGDATRYDFSQHLDVIEKVKEETPRLIIQKEKTKRFIYNQDRIYDQNFKPSILDYLGFAFDGHNVKLREKSLFKFYCRAYKKVRLCNWKSEKAGVKKYRKSLYIKYTHLGNGKAGYGNFLTYAERAQEVFEKDSKTNNLMAYQVKNHWKKIQKRLITPKPKKSST</sequence>
<dbReference type="AlphaFoldDB" id="A0A5D4RL00"/>
<feature type="domain" description="Reverse transcriptase" evidence="1">
    <location>
        <begin position="1"/>
        <end position="338"/>
    </location>
</feature>
<dbReference type="GO" id="GO:0003964">
    <property type="term" value="F:RNA-directed DNA polymerase activity"/>
    <property type="evidence" value="ECO:0007669"/>
    <property type="project" value="UniProtKB-KW"/>
</dbReference>
<keyword evidence="2" id="KW-0695">RNA-directed DNA polymerase</keyword>
<dbReference type="SUPFAM" id="SSF56672">
    <property type="entry name" value="DNA/RNA polymerases"/>
    <property type="match status" value="1"/>
</dbReference>
<evidence type="ECO:0000313" key="3">
    <source>
        <dbReference type="Proteomes" id="UP000322997"/>
    </source>
</evidence>
<accession>A0A5D4RL00</accession>
<proteinExistence type="predicted"/>
<dbReference type="Pfam" id="PF00078">
    <property type="entry name" value="RVT_1"/>
    <property type="match status" value="1"/>
</dbReference>
<dbReference type="InterPro" id="IPR043502">
    <property type="entry name" value="DNA/RNA_pol_sf"/>
</dbReference>
<reference evidence="2 3" key="1">
    <citation type="submission" date="2019-08" db="EMBL/GenBank/DDBJ databases">
        <title>Bacillus genomes from the desert of Cuatro Cienegas, Coahuila.</title>
        <authorList>
            <person name="Olmedo-Alvarez G."/>
        </authorList>
    </citation>
    <scope>NUCLEOTIDE SEQUENCE [LARGE SCALE GENOMIC DNA]</scope>
    <source>
        <strain evidence="2 3">CH108_3D</strain>
    </source>
</reference>
<protein>
    <submittedName>
        <fullName evidence="2">Reverse transcriptase</fullName>
    </submittedName>
</protein>